<dbReference type="AlphaFoldDB" id="A0A1H7H5U9"/>
<keyword evidence="4" id="KW-1185">Reference proteome</keyword>
<dbReference type="OrthoDB" id="9128939at2"/>
<protein>
    <recommendedName>
        <fullName evidence="2">DUF4384 domain-containing protein</fullName>
    </recommendedName>
</protein>
<feature type="domain" description="DUF4384" evidence="2">
    <location>
        <begin position="104"/>
        <end position="178"/>
    </location>
</feature>
<accession>A0A1H7H5U9</accession>
<dbReference type="InterPro" id="IPR025493">
    <property type="entry name" value="DUF4384"/>
</dbReference>
<evidence type="ECO:0000313" key="4">
    <source>
        <dbReference type="Proteomes" id="UP000199120"/>
    </source>
</evidence>
<dbReference type="EMBL" id="FOAJ01000002">
    <property type="protein sequence ID" value="SEK45608.1"/>
    <property type="molecule type" value="Genomic_DNA"/>
</dbReference>
<evidence type="ECO:0000259" key="2">
    <source>
        <dbReference type="Pfam" id="PF14326"/>
    </source>
</evidence>
<dbReference type="Pfam" id="PF14326">
    <property type="entry name" value="DUF4384"/>
    <property type="match status" value="1"/>
</dbReference>
<dbReference type="Proteomes" id="UP000199120">
    <property type="component" value="Unassembled WGS sequence"/>
</dbReference>
<evidence type="ECO:0000256" key="1">
    <source>
        <dbReference type="SAM" id="SignalP"/>
    </source>
</evidence>
<dbReference type="STRING" id="416943.SAMN05445871_0168"/>
<keyword evidence="1" id="KW-0732">Signal</keyword>
<sequence>MRYPLATLALAALASHAFAQEQQYTAKSLFFGQDNSVVAVGTEQPSATAATSATAVAAAPGEGKPAGKIVKVAQKKPAQIGVSYFIRLKDADGTTHDVLARRVFKSGEHFQLGVKVNRPSYVYILNEAPDGTVTQIYPQPAQDNFVDAMGTVFFPARGSFVFDDKPGMEKLMVFLTPEREHQDVTQRLRHVAPDLVSTPAAMNTAAATCTTPGLATADAASGDVMPAMAASGGVAPMQTADASNGAAPMQMPMPDSQANPAPMQMADASTGYAAKGIAFSPEQGPASGCGNTQTQDYSAKGIAFSDDAAPAAGGQVASYVVKQAPKSGGHLYLKINLAHE</sequence>
<reference evidence="4" key="1">
    <citation type="submission" date="2016-10" db="EMBL/GenBank/DDBJ databases">
        <authorList>
            <person name="Varghese N."/>
            <person name="Submissions S."/>
        </authorList>
    </citation>
    <scope>NUCLEOTIDE SEQUENCE [LARGE SCALE GENOMIC DNA]</scope>
    <source>
        <strain evidence="4">LMG 26416</strain>
    </source>
</reference>
<organism evidence="3 4">
    <name type="scientific">Paraburkholderia caballeronis</name>
    <dbReference type="NCBI Taxonomy" id="416943"/>
    <lineage>
        <taxon>Bacteria</taxon>
        <taxon>Pseudomonadati</taxon>
        <taxon>Pseudomonadota</taxon>
        <taxon>Betaproteobacteria</taxon>
        <taxon>Burkholderiales</taxon>
        <taxon>Burkholderiaceae</taxon>
        <taxon>Paraburkholderia</taxon>
    </lineage>
</organism>
<evidence type="ECO:0000313" key="3">
    <source>
        <dbReference type="EMBL" id="SEK45608.1"/>
    </source>
</evidence>
<name>A0A1H7H5U9_9BURK</name>
<proteinExistence type="predicted"/>
<feature type="chain" id="PRO_5030028928" description="DUF4384 domain-containing protein" evidence="1">
    <location>
        <begin position="20"/>
        <end position="340"/>
    </location>
</feature>
<gene>
    <name evidence="3" type="ORF">SAMN05192542_102142</name>
</gene>
<feature type="signal peptide" evidence="1">
    <location>
        <begin position="1"/>
        <end position="19"/>
    </location>
</feature>